<accession>A0AAV7MWJ7</accession>
<evidence type="ECO:0000313" key="3">
    <source>
        <dbReference type="Proteomes" id="UP001066276"/>
    </source>
</evidence>
<reference evidence="2" key="1">
    <citation type="journal article" date="2022" name="bioRxiv">
        <title>Sequencing and chromosome-scale assembly of the giantPleurodeles waltlgenome.</title>
        <authorList>
            <person name="Brown T."/>
            <person name="Elewa A."/>
            <person name="Iarovenko S."/>
            <person name="Subramanian E."/>
            <person name="Araus A.J."/>
            <person name="Petzold A."/>
            <person name="Susuki M."/>
            <person name="Suzuki K.-i.T."/>
            <person name="Hayashi T."/>
            <person name="Toyoda A."/>
            <person name="Oliveira C."/>
            <person name="Osipova E."/>
            <person name="Leigh N.D."/>
            <person name="Simon A."/>
            <person name="Yun M.H."/>
        </authorList>
    </citation>
    <scope>NUCLEOTIDE SEQUENCE</scope>
    <source>
        <strain evidence="2">20211129_DDA</strain>
        <tissue evidence="2">Liver</tissue>
    </source>
</reference>
<organism evidence="2 3">
    <name type="scientific">Pleurodeles waltl</name>
    <name type="common">Iberian ribbed newt</name>
    <dbReference type="NCBI Taxonomy" id="8319"/>
    <lineage>
        <taxon>Eukaryota</taxon>
        <taxon>Metazoa</taxon>
        <taxon>Chordata</taxon>
        <taxon>Craniata</taxon>
        <taxon>Vertebrata</taxon>
        <taxon>Euteleostomi</taxon>
        <taxon>Amphibia</taxon>
        <taxon>Batrachia</taxon>
        <taxon>Caudata</taxon>
        <taxon>Salamandroidea</taxon>
        <taxon>Salamandridae</taxon>
        <taxon>Pleurodelinae</taxon>
        <taxon>Pleurodeles</taxon>
    </lineage>
</organism>
<comment type="caution">
    <text evidence="2">The sequence shown here is derived from an EMBL/GenBank/DDBJ whole genome shotgun (WGS) entry which is preliminary data.</text>
</comment>
<name>A0AAV7MWJ7_PLEWA</name>
<keyword evidence="3" id="KW-1185">Reference proteome</keyword>
<protein>
    <submittedName>
        <fullName evidence="2">Uncharacterized protein</fullName>
    </submittedName>
</protein>
<dbReference type="AlphaFoldDB" id="A0AAV7MWJ7"/>
<evidence type="ECO:0000256" key="1">
    <source>
        <dbReference type="SAM" id="MobiDB-lite"/>
    </source>
</evidence>
<proteinExistence type="predicted"/>
<sequence>MNRGSSSTLANATAHGRSVQSCSASLGRHLGGSPRSRGCPSPRLGTQLLPALGRRRATAHLGFGGQPVATLSSRAARDSRSAKAAARTSPCLVQACVRFHPLDALSPGLGRPVRISAAMLAVKSISL</sequence>
<evidence type="ECO:0000313" key="2">
    <source>
        <dbReference type="EMBL" id="KAJ1106712.1"/>
    </source>
</evidence>
<dbReference type="Proteomes" id="UP001066276">
    <property type="component" value="Chromosome 9"/>
</dbReference>
<dbReference type="EMBL" id="JANPWB010000013">
    <property type="protein sequence ID" value="KAJ1106712.1"/>
    <property type="molecule type" value="Genomic_DNA"/>
</dbReference>
<feature type="region of interest" description="Disordered" evidence="1">
    <location>
        <begin position="22"/>
        <end position="44"/>
    </location>
</feature>
<gene>
    <name evidence="2" type="ORF">NDU88_004112</name>
</gene>